<evidence type="ECO:0000256" key="4">
    <source>
        <dbReference type="ARBA" id="ARBA00022431"/>
    </source>
</evidence>
<evidence type="ECO:0000256" key="5">
    <source>
        <dbReference type="ARBA" id="ARBA00022561"/>
    </source>
</evidence>
<organism evidence="9">
    <name type="scientific">Simian torque teno virus</name>
    <dbReference type="NCBI Taxonomy" id="1619217"/>
    <lineage>
        <taxon>Viruses</taxon>
        <taxon>Monodnaviria</taxon>
        <taxon>Shotokuvirae</taxon>
        <taxon>Commensaviricota</taxon>
        <taxon>Cardeaviricetes</taxon>
        <taxon>Sanitavirales</taxon>
        <taxon>Anelloviridae</taxon>
        <taxon>Alphatorquevirus</taxon>
    </lineage>
</organism>
<dbReference type="InterPro" id="IPR004219">
    <property type="entry name" value="TTvirus_Unk"/>
</dbReference>
<comment type="subcellular location">
    <subcellularLocation>
        <location evidence="1 7">Virion</location>
    </subcellularLocation>
</comment>
<evidence type="ECO:0000256" key="6">
    <source>
        <dbReference type="ARBA" id="ARBA00022844"/>
    </source>
</evidence>
<dbReference type="GO" id="GO:0039615">
    <property type="term" value="C:T=1 icosahedral viral capsid"/>
    <property type="evidence" value="ECO:0007669"/>
    <property type="project" value="UniProtKB-UniRule"/>
</dbReference>
<feature type="non-terminal residue" evidence="9">
    <location>
        <position position="650"/>
    </location>
</feature>
<keyword evidence="6 7" id="KW-0946">Virion</keyword>
<feature type="compositionally biased region" description="Basic and acidic residues" evidence="8">
    <location>
        <begin position="592"/>
        <end position="607"/>
    </location>
</feature>
<accession>A0A0C5IMU6</accession>
<reference evidence="9" key="1">
    <citation type="journal article" date="2015" name="J. Virol.">
        <title>Local Virus Extinctions following a Host Population Bottleneck.</title>
        <authorList>
            <person name="Kapusinszky B."/>
            <person name="Mulvaney U."/>
            <person name="Jasinska A.J."/>
            <person name="Deng X."/>
            <person name="Freimer N."/>
            <person name="Delwart E."/>
        </authorList>
    </citation>
    <scope>NUCLEOTIDE SEQUENCE</scope>
    <source>
        <strain evidence="9">VWP00496</strain>
    </source>
</reference>
<comment type="function">
    <text evidence="7">Self-assembles to form an icosahedral capsid.</text>
</comment>
<evidence type="ECO:0000313" key="9">
    <source>
        <dbReference type="EMBL" id="AJP36552.1"/>
    </source>
</evidence>
<dbReference type="Pfam" id="PF02956">
    <property type="entry name" value="TT_ORF1"/>
    <property type="match status" value="1"/>
</dbReference>
<evidence type="ECO:0000256" key="3">
    <source>
        <dbReference type="ARBA" id="ARBA00018091"/>
    </source>
</evidence>
<protein>
    <recommendedName>
        <fullName evidence="3 7">Capsid protein</fullName>
    </recommendedName>
</protein>
<keyword evidence="4 7" id="KW-1140">T=1 icosahedral capsid protein</keyword>
<evidence type="ECO:0000256" key="1">
    <source>
        <dbReference type="ARBA" id="ARBA00004328"/>
    </source>
</evidence>
<proteinExistence type="inferred from homology"/>
<evidence type="ECO:0000256" key="2">
    <source>
        <dbReference type="ARBA" id="ARBA00006131"/>
    </source>
</evidence>
<dbReference type="EMBL" id="KP296839">
    <property type="protein sequence ID" value="AJP36552.1"/>
    <property type="molecule type" value="Genomic_DNA"/>
</dbReference>
<sequence>VRRRRYTRRRAVRRGRRRETVIVRQWKPETLRRLKIKGLFPMIICGSGNSRNNYIQRAYDVPGPDTPFGGNLAVLVFSLRMLYEEFLLHHNNWTRTNKDLDLILYRGTSIKLWRNPDVDYVVSYNRNSPFRTDLLTHMSGHPFILLLSKHRIFVPSFKTKPHGKRYVKLFIKPPRMLTQKFYFQSDFCAVNLFGLVASAMRVPIPWTNPEQITPCVTFYALKNTYFSNQSNVATNEYDQFLKKIVQKPMTIYNYFTEQHWNSLIDNPTTYPFSLHTFTTEQATKWTSSFQTKIKQLKGGEQETYKTRYNVIHGTDPPNTDTTTDFAHTYGLYSETWLDPNRPVPEAEAVFLKVRYSPHNDRGTGNYIALQSITKETPMLDESCKMVIQNYPLWLCCYGYADAATKILAGYSPLNNYRVIMRCEYTDPPIAFPNDSKKGFTVYGQDFATGRMPGGNLYIPLTTVKKWYPRLQNQLEVLEILVNCGPFMPRDELSRSWDITIGYKSHFTLGGTLPPPQDPVDPCKVPKSELPDPSVQLSAVQVVDPQSMDPLRGLHPWNYRRGLLTSGALKRMLQDHPTDRTLYPGTIFTPKKPKSDVPTLDKDAREPAESLQDVLQSLLAEQEEQETEDPQVDPGRPLLQQQLQRVLQQPG</sequence>
<evidence type="ECO:0000256" key="7">
    <source>
        <dbReference type="RuleBase" id="RU361230"/>
    </source>
</evidence>
<feature type="non-terminal residue" evidence="9">
    <location>
        <position position="1"/>
    </location>
</feature>
<comment type="similarity">
    <text evidence="2 7">Belongs to the anelloviridae capsid protein family.</text>
</comment>
<name>A0A0C5IMU6_9VIRU</name>
<evidence type="ECO:0000256" key="8">
    <source>
        <dbReference type="SAM" id="MobiDB-lite"/>
    </source>
</evidence>
<keyword evidence="5 7" id="KW-0167">Capsid protein</keyword>
<feature type="region of interest" description="Disordered" evidence="8">
    <location>
        <begin position="578"/>
        <end position="610"/>
    </location>
</feature>